<dbReference type="InterPro" id="IPR036291">
    <property type="entry name" value="NAD(P)-bd_dom_sf"/>
</dbReference>
<dbReference type="GO" id="GO:0005737">
    <property type="term" value="C:cytoplasm"/>
    <property type="evidence" value="ECO:0007669"/>
    <property type="project" value="TreeGrafter"/>
</dbReference>
<proteinExistence type="predicted"/>
<dbReference type="Gene3D" id="3.40.50.720">
    <property type="entry name" value="NAD(P)-binding Rossmann-like Domain"/>
    <property type="match status" value="1"/>
</dbReference>
<dbReference type="SUPFAM" id="SSF51735">
    <property type="entry name" value="NAD(P)-binding Rossmann-fold domains"/>
    <property type="match status" value="1"/>
</dbReference>
<comment type="caution">
    <text evidence="2">The sequence shown here is derived from an EMBL/GenBank/DDBJ whole genome shotgun (WGS) entry which is preliminary data.</text>
</comment>
<evidence type="ECO:0000313" key="3">
    <source>
        <dbReference type="Proteomes" id="UP000249547"/>
    </source>
</evidence>
<dbReference type="EMBL" id="QLLL01000004">
    <property type="protein sequence ID" value="RAJ05517.1"/>
    <property type="molecule type" value="Genomic_DNA"/>
</dbReference>
<dbReference type="InterPro" id="IPR051783">
    <property type="entry name" value="NAD(P)-dependent_oxidoreduct"/>
</dbReference>
<dbReference type="AlphaFoldDB" id="A0A327QUW0"/>
<accession>A0A327QUW0</accession>
<dbReference type="RefSeq" id="WP_111598101.1">
    <property type="nucleotide sequence ID" value="NZ_QLLL01000004.1"/>
</dbReference>
<evidence type="ECO:0000259" key="1">
    <source>
        <dbReference type="Pfam" id="PF13460"/>
    </source>
</evidence>
<protein>
    <submittedName>
        <fullName evidence="2">Uncharacterized protein YbjT (DUF2867 family)</fullName>
    </submittedName>
</protein>
<dbReference type="OrthoDB" id="9774199at2"/>
<dbReference type="PANTHER" id="PTHR48079:SF6">
    <property type="entry name" value="NAD(P)-BINDING DOMAIN-CONTAINING PROTEIN-RELATED"/>
    <property type="match status" value="1"/>
</dbReference>
<evidence type="ECO:0000313" key="2">
    <source>
        <dbReference type="EMBL" id="RAJ05517.1"/>
    </source>
</evidence>
<dbReference type="Pfam" id="PF13460">
    <property type="entry name" value="NAD_binding_10"/>
    <property type="match status" value="1"/>
</dbReference>
<sequence length="479" mass="53959">MHILITGANGYIGQRLAPVLAEQGHRITCCVRSKKRFHTDHLPGNVQVIEVDFSANNTGASFPKDIDVAFFLIHSMREGTSFEALELQAANNFLQLVETTNCQQIIYLSGIVNAAHLSKHLSSRLAVEKALRAGKIPTTVLRAGIVVGSGSSSFEIIRDLVEKLPVMITPKWVNTKCQPIGIRNVIAFLTGIMLKPETYHQDYDIGGPEVLTYKEMLLQFAEVRGLKRYIITVPVMTPRLSSYWLYFVTSTSYELAVNLVNSMKVDVVCRPNNLASQLNISLLTYKESVELAFQKIEQQEVISSWKDAFSASNANPQMIGNIEVPVFGCFKDIKRRVIQHNEEEVLQRIWSIGGETGWYYGNRLWKIRGFMDKAFGGVGLRRGRTHKSSISSGDALDFWRVIVADKTNKRLLLFAEMKLPGEAWLEFKINEGELIQTATFRPKGLLGRLYWYSVLPFHYFIFNGMIDALLGNHTSTTSN</sequence>
<organism evidence="2 3">
    <name type="scientific">Chitinophaga skermanii</name>
    <dbReference type="NCBI Taxonomy" id="331697"/>
    <lineage>
        <taxon>Bacteria</taxon>
        <taxon>Pseudomonadati</taxon>
        <taxon>Bacteroidota</taxon>
        <taxon>Chitinophagia</taxon>
        <taxon>Chitinophagales</taxon>
        <taxon>Chitinophagaceae</taxon>
        <taxon>Chitinophaga</taxon>
    </lineage>
</organism>
<dbReference type="GO" id="GO:0004029">
    <property type="term" value="F:aldehyde dehydrogenase (NAD+) activity"/>
    <property type="evidence" value="ECO:0007669"/>
    <property type="project" value="TreeGrafter"/>
</dbReference>
<dbReference type="Proteomes" id="UP000249547">
    <property type="component" value="Unassembled WGS sequence"/>
</dbReference>
<dbReference type="InterPro" id="IPR021295">
    <property type="entry name" value="DUF2867"/>
</dbReference>
<gene>
    <name evidence="2" type="ORF">LX64_02677</name>
</gene>
<dbReference type="InterPro" id="IPR016040">
    <property type="entry name" value="NAD(P)-bd_dom"/>
</dbReference>
<keyword evidence="3" id="KW-1185">Reference proteome</keyword>
<dbReference type="Pfam" id="PF11066">
    <property type="entry name" value="DUF2867"/>
    <property type="match status" value="1"/>
</dbReference>
<name>A0A327QUW0_9BACT</name>
<dbReference type="PANTHER" id="PTHR48079">
    <property type="entry name" value="PROTEIN YEEZ"/>
    <property type="match status" value="1"/>
</dbReference>
<reference evidence="2 3" key="1">
    <citation type="submission" date="2018-06" db="EMBL/GenBank/DDBJ databases">
        <title>Genomic Encyclopedia of Archaeal and Bacterial Type Strains, Phase II (KMG-II): from individual species to whole genera.</title>
        <authorList>
            <person name="Goeker M."/>
        </authorList>
    </citation>
    <scope>NUCLEOTIDE SEQUENCE [LARGE SCALE GENOMIC DNA]</scope>
    <source>
        <strain evidence="2 3">DSM 23857</strain>
    </source>
</reference>
<feature type="domain" description="NAD(P)-binding" evidence="1">
    <location>
        <begin position="7"/>
        <end position="144"/>
    </location>
</feature>